<feature type="transmembrane region" description="Helical" evidence="1">
    <location>
        <begin position="159"/>
        <end position="181"/>
    </location>
</feature>
<evidence type="ECO:0000313" key="3">
    <source>
        <dbReference type="Proteomes" id="UP000070133"/>
    </source>
</evidence>
<keyword evidence="1" id="KW-0812">Transmembrane</keyword>
<organism evidence="2 3">
    <name type="scientific">Pseudocercospora eumusae</name>
    <dbReference type="NCBI Taxonomy" id="321146"/>
    <lineage>
        <taxon>Eukaryota</taxon>
        <taxon>Fungi</taxon>
        <taxon>Dikarya</taxon>
        <taxon>Ascomycota</taxon>
        <taxon>Pezizomycotina</taxon>
        <taxon>Dothideomycetes</taxon>
        <taxon>Dothideomycetidae</taxon>
        <taxon>Mycosphaerellales</taxon>
        <taxon>Mycosphaerellaceae</taxon>
        <taxon>Pseudocercospora</taxon>
    </lineage>
</organism>
<protein>
    <submittedName>
        <fullName evidence="2">Uncharacterized protein</fullName>
    </submittedName>
</protein>
<proteinExistence type="predicted"/>
<dbReference type="AlphaFoldDB" id="A0A139HB80"/>
<keyword evidence="3" id="KW-1185">Reference proteome</keyword>
<name>A0A139HB80_9PEZI</name>
<evidence type="ECO:0000313" key="2">
    <source>
        <dbReference type="EMBL" id="KXS99695.1"/>
    </source>
</evidence>
<gene>
    <name evidence="2" type="ORF">AC578_9861</name>
</gene>
<accession>A0A139HB80</accession>
<evidence type="ECO:0000256" key="1">
    <source>
        <dbReference type="SAM" id="Phobius"/>
    </source>
</evidence>
<keyword evidence="1" id="KW-0472">Membrane</keyword>
<keyword evidence="1" id="KW-1133">Transmembrane helix</keyword>
<dbReference type="Proteomes" id="UP000070133">
    <property type="component" value="Unassembled WGS sequence"/>
</dbReference>
<dbReference type="EMBL" id="LFZN01000088">
    <property type="protein sequence ID" value="KXS99695.1"/>
    <property type="molecule type" value="Genomic_DNA"/>
</dbReference>
<reference evidence="2 3" key="1">
    <citation type="submission" date="2015-07" db="EMBL/GenBank/DDBJ databases">
        <title>Comparative genomics of the Sigatoka disease complex on banana suggests a link between parallel evolutionary changes in Pseudocercospora fijiensis and Pseudocercospora eumusae and increased virulence on the banana host.</title>
        <authorList>
            <person name="Chang T.-C."/>
            <person name="Salvucci A."/>
            <person name="Crous P.W."/>
            <person name="Stergiopoulos I."/>
        </authorList>
    </citation>
    <scope>NUCLEOTIDE SEQUENCE [LARGE SCALE GENOMIC DNA]</scope>
    <source>
        <strain evidence="2 3">CBS 114824</strain>
    </source>
</reference>
<comment type="caution">
    <text evidence="2">The sequence shown here is derived from an EMBL/GenBank/DDBJ whole genome shotgun (WGS) entry which is preliminary data.</text>
</comment>
<sequence>MAYDTRQDSACLEVAISAPREGIDLEETGTFSTIGGARSSGRRQVGRSAVKINIHSIPQHLDIHPFPATIDRTQHIVDYFLRYTPATTLNSPTCTIATTLTARHLRNLSQPTKLQLILRYRQIAGLLHHRASTAAESQHELPAQSSKARAHTAVPFQAINFRPCWICAFALIWFMSLQIMVKISRQRFSPVTSWTDDVDQLRHSLLPPGLVSSHEMECTVASEAADLLLAPPSSLLR</sequence>